<protein>
    <recommendedName>
        <fullName evidence="2">Cyclin-like domain-containing protein</fullName>
    </recommendedName>
</protein>
<dbReference type="SMART" id="SM00385">
    <property type="entry name" value="CYCLIN"/>
    <property type="match status" value="1"/>
</dbReference>
<dbReference type="InterPro" id="IPR013763">
    <property type="entry name" value="Cyclin-like_dom"/>
</dbReference>
<dbReference type="Proteomes" id="UP000688137">
    <property type="component" value="Unassembled WGS sequence"/>
</dbReference>
<evidence type="ECO:0000256" key="1">
    <source>
        <dbReference type="RuleBase" id="RU000383"/>
    </source>
</evidence>
<dbReference type="CDD" id="cd20520">
    <property type="entry name" value="CYCLIN_CCNE_rpt2"/>
    <property type="match status" value="1"/>
</dbReference>
<feature type="domain" description="Cyclin-like" evidence="2">
    <location>
        <begin position="145"/>
        <end position="229"/>
    </location>
</feature>
<dbReference type="PANTHER" id="PTHR10177">
    <property type="entry name" value="CYCLINS"/>
    <property type="match status" value="1"/>
</dbReference>
<dbReference type="InterPro" id="IPR006671">
    <property type="entry name" value="Cyclin_N"/>
</dbReference>
<keyword evidence="4" id="KW-1185">Reference proteome</keyword>
<dbReference type="AlphaFoldDB" id="A0A8S1L032"/>
<evidence type="ECO:0000313" key="3">
    <source>
        <dbReference type="EMBL" id="CAD8060647.1"/>
    </source>
</evidence>
<sequence length="404" mass="48136">MKQPLQNRLIIHDARRKNLSAIAFLDPSPKQVTIRKASIGAFKNKENININETQKSKTPQNANTEDIRKQISQLIKRTTQQQRTKLKKIDIVCEEQIEINDNQDSIFDELTLRFLYQKEQEYRINPSFFDHQTNITPIMRSILFDWISEVCKEFTLKRETFHLCVHNLDRYMSKIQISKQELQLLGLASLSIACKIEEIYPPKINDFSQASNYSFTEQQILEKEQHMLTQLKWLINPPTLYLWSTWYLSQWDLYYPQPKFQIKQPTQASYTLFRHYMAFIDCAILDIKLYQFSNREIVASLLYLVLLKQFSGSTYQRIVDNKLQERDILDFQNIYKPFIELVFGFQFTQLARCIKYLTKFLTLDIIVDQHGQFKVTAEKELEEAYEYFLSIQTHNQANLQFIRK</sequence>
<dbReference type="OMA" id="RYMSKIQ"/>
<comment type="similarity">
    <text evidence="1">Belongs to the cyclin family.</text>
</comment>
<proteinExistence type="inferred from homology"/>
<dbReference type="FunFam" id="1.10.472.10:FF:000057">
    <property type="entry name" value="Cyclin N-terminal domain containing 2"/>
    <property type="match status" value="1"/>
</dbReference>
<dbReference type="FunFam" id="1.10.472.10:FF:000326">
    <property type="entry name" value="Uncharacterized protein"/>
    <property type="match status" value="1"/>
</dbReference>
<comment type="caution">
    <text evidence="3">The sequence shown here is derived from an EMBL/GenBank/DDBJ whole genome shotgun (WGS) entry which is preliminary data.</text>
</comment>
<evidence type="ECO:0000313" key="4">
    <source>
        <dbReference type="Proteomes" id="UP000688137"/>
    </source>
</evidence>
<reference evidence="3" key="1">
    <citation type="submission" date="2021-01" db="EMBL/GenBank/DDBJ databases">
        <authorList>
            <consortium name="Genoscope - CEA"/>
            <person name="William W."/>
        </authorList>
    </citation>
    <scope>NUCLEOTIDE SEQUENCE</scope>
</reference>
<name>A0A8S1L032_PARPR</name>
<organism evidence="3 4">
    <name type="scientific">Paramecium primaurelia</name>
    <dbReference type="NCBI Taxonomy" id="5886"/>
    <lineage>
        <taxon>Eukaryota</taxon>
        <taxon>Sar</taxon>
        <taxon>Alveolata</taxon>
        <taxon>Ciliophora</taxon>
        <taxon>Intramacronucleata</taxon>
        <taxon>Oligohymenophorea</taxon>
        <taxon>Peniculida</taxon>
        <taxon>Parameciidae</taxon>
        <taxon>Paramecium</taxon>
    </lineage>
</organism>
<dbReference type="InterPro" id="IPR039361">
    <property type="entry name" value="Cyclin"/>
</dbReference>
<keyword evidence="1" id="KW-0195">Cyclin</keyword>
<accession>A0A8S1L032</accession>
<gene>
    <name evidence="3" type="ORF">PPRIM_AZ9-3.1.T0300240</name>
</gene>
<evidence type="ECO:0000259" key="2">
    <source>
        <dbReference type="SMART" id="SM00385"/>
    </source>
</evidence>
<dbReference type="Pfam" id="PF00134">
    <property type="entry name" value="Cyclin_N"/>
    <property type="match status" value="1"/>
</dbReference>
<dbReference type="EMBL" id="CAJJDM010000029">
    <property type="protein sequence ID" value="CAD8060647.1"/>
    <property type="molecule type" value="Genomic_DNA"/>
</dbReference>